<organism evidence="2 3">
    <name type="scientific">Coccidioides immitis RMSCC 2394</name>
    <dbReference type="NCBI Taxonomy" id="404692"/>
    <lineage>
        <taxon>Eukaryota</taxon>
        <taxon>Fungi</taxon>
        <taxon>Dikarya</taxon>
        <taxon>Ascomycota</taxon>
        <taxon>Pezizomycotina</taxon>
        <taxon>Eurotiomycetes</taxon>
        <taxon>Eurotiomycetidae</taxon>
        <taxon>Onygenales</taxon>
        <taxon>Onygenaceae</taxon>
        <taxon>Coccidioides</taxon>
    </lineage>
</organism>
<evidence type="ECO:0000313" key="3">
    <source>
        <dbReference type="Proteomes" id="UP000054565"/>
    </source>
</evidence>
<accession>A0A0J6YJ41</accession>
<dbReference type="Proteomes" id="UP000054565">
    <property type="component" value="Unassembled WGS sequence"/>
</dbReference>
<feature type="compositionally biased region" description="Basic and acidic residues" evidence="1">
    <location>
        <begin position="12"/>
        <end position="21"/>
    </location>
</feature>
<name>A0A0J6YJ41_COCIT</name>
<protein>
    <submittedName>
        <fullName evidence="2">Uncharacterized protein</fullName>
    </submittedName>
</protein>
<dbReference type="EMBL" id="DS028098">
    <property type="protein sequence ID" value="KMP08676.1"/>
    <property type="molecule type" value="Genomic_DNA"/>
</dbReference>
<gene>
    <name evidence="2" type="ORF">CIRG_08357</name>
</gene>
<evidence type="ECO:0000313" key="2">
    <source>
        <dbReference type="EMBL" id="KMP08676.1"/>
    </source>
</evidence>
<feature type="region of interest" description="Disordered" evidence="1">
    <location>
        <begin position="1"/>
        <end position="24"/>
    </location>
</feature>
<reference evidence="3" key="1">
    <citation type="journal article" date="2010" name="Genome Res.">
        <title>Population genomic sequencing of Coccidioides fungi reveals recent hybridization and transposon control.</title>
        <authorList>
            <person name="Neafsey D.E."/>
            <person name="Barker B.M."/>
            <person name="Sharpton T.J."/>
            <person name="Stajich J.E."/>
            <person name="Park D.J."/>
            <person name="Whiston E."/>
            <person name="Hung C.-Y."/>
            <person name="McMahan C."/>
            <person name="White J."/>
            <person name="Sykes S."/>
            <person name="Heiman D."/>
            <person name="Young S."/>
            <person name="Zeng Q."/>
            <person name="Abouelleil A."/>
            <person name="Aftuck L."/>
            <person name="Bessette D."/>
            <person name="Brown A."/>
            <person name="FitzGerald M."/>
            <person name="Lui A."/>
            <person name="Macdonald J.P."/>
            <person name="Priest M."/>
            <person name="Orbach M.J."/>
            <person name="Galgiani J.N."/>
            <person name="Kirkland T.N."/>
            <person name="Cole G.T."/>
            <person name="Birren B.W."/>
            <person name="Henn M.R."/>
            <person name="Taylor J.W."/>
            <person name="Rounsley S.D."/>
        </authorList>
    </citation>
    <scope>NUCLEOTIDE SEQUENCE [LARGE SCALE GENOMIC DNA]</scope>
    <source>
        <strain evidence="3">RMSCC 2394</strain>
    </source>
</reference>
<dbReference type="AlphaFoldDB" id="A0A0J6YJ41"/>
<sequence length="235" mass="25496">MSQMCFKSTSELQHEHEHESEPELGLSITESLHAFHFNQALQDIEAVAFTAISLSVHEASTEPSLRTDERSTSTCLDQFMTCSVILAVDYLTSNHDSSPMPVNCDQFGQCRWSETSSPLQIETFTEVRTGTSEVPYTSLISLHSLKDLVSQTQVSGQAPLQGPAGNADLCPPEQLAVEVPMGYNGLPHPIYPSAVDASIAPGVLLMSDIPMLVSVVASSIEHLTGYLLDQGRKTC</sequence>
<proteinExistence type="predicted"/>
<evidence type="ECO:0000256" key="1">
    <source>
        <dbReference type="SAM" id="MobiDB-lite"/>
    </source>
</evidence>